<proteinExistence type="predicted"/>
<name>A0ABN9A2D9_RANTA</name>
<evidence type="ECO:0000313" key="3">
    <source>
        <dbReference type="Proteomes" id="UP001176941"/>
    </source>
</evidence>
<sequence>MVSVLLPPLSSHPCGFIPLEETLNCLFGGDLEHDLGGGKHKVTRLGTVMPPSLSSPLHGRPRPAGLGSLHNLNYTIQAASPTGAGQHGVSGHPPPPCHGAWHSVMR</sequence>
<protein>
    <submittedName>
        <fullName evidence="2">Uncharacterized protein</fullName>
    </submittedName>
</protein>
<keyword evidence="3" id="KW-1185">Reference proteome</keyword>
<evidence type="ECO:0000313" key="2">
    <source>
        <dbReference type="EMBL" id="CAI9178998.1"/>
    </source>
</evidence>
<accession>A0ABN9A2D9</accession>
<reference evidence="2" key="1">
    <citation type="submission" date="2023-04" db="EMBL/GenBank/DDBJ databases">
        <authorList>
            <consortium name="ELIXIR-Norway"/>
        </authorList>
    </citation>
    <scope>NUCLEOTIDE SEQUENCE [LARGE SCALE GENOMIC DNA]</scope>
</reference>
<feature type="region of interest" description="Disordered" evidence="1">
    <location>
        <begin position="80"/>
        <end position="106"/>
    </location>
</feature>
<dbReference type="Proteomes" id="UP001176941">
    <property type="component" value="Chromosome 8"/>
</dbReference>
<organism evidence="2 3">
    <name type="scientific">Rangifer tarandus platyrhynchus</name>
    <name type="common">Svalbard reindeer</name>
    <dbReference type="NCBI Taxonomy" id="3082113"/>
    <lineage>
        <taxon>Eukaryota</taxon>
        <taxon>Metazoa</taxon>
        <taxon>Chordata</taxon>
        <taxon>Craniata</taxon>
        <taxon>Vertebrata</taxon>
        <taxon>Euteleostomi</taxon>
        <taxon>Mammalia</taxon>
        <taxon>Eutheria</taxon>
        <taxon>Laurasiatheria</taxon>
        <taxon>Artiodactyla</taxon>
        <taxon>Ruminantia</taxon>
        <taxon>Pecora</taxon>
        <taxon>Cervidae</taxon>
        <taxon>Odocoileinae</taxon>
        <taxon>Rangifer</taxon>
    </lineage>
</organism>
<gene>
    <name evidence="2" type="ORF">MRATA1EN1_LOCUS27960</name>
</gene>
<evidence type="ECO:0000256" key="1">
    <source>
        <dbReference type="SAM" id="MobiDB-lite"/>
    </source>
</evidence>
<dbReference type="EMBL" id="OX459944">
    <property type="protein sequence ID" value="CAI9178998.1"/>
    <property type="molecule type" value="Genomic_DNA"/>
</dbReference>